<keyword evidence="2" id="KW-1185">Reference proteome</keyword>
<dbReference type="Gene3D" id="3.40.30.10">
    <property type="entry name" value="Glutaredoxin"/>
    <property type="match status" value="1"/>
</dbReference>
<sequence length="100" mass="10701">MPEFAKLAAEMEGSGVKFLALSLEPDVELVRATVKKWNLPSLPIAIAESETLGPLGVNQVPATIFIGSDGVIVAAVSGEKSGAFLRRRVQELLAREKQLK</sequence>
<dbReference type="RefSeq" id="WP_169344486.1">
    <property type="nucleotide sequence ID" value="NZ_JABBJJ010000034.1"/>
</dbReference>
<evidence type="ECO:0000313" key="1">
    <source>
        <dbReference type="EMBL" id="NMO15191.1"/>
    </source>
</evidence>
<dbReference type="Proteomes" id="UP000518300">
    <property type="component" value="Unassembled WGS sequence"/>
</dbReference>
<accession>A0A848LFR1</accession>
<comment type="caution">
    <text evidence="1">The sequence shown here is derived from an EMBL/GenBank/DDBJ whole genome shotgun (WGS) entry which is preliminary data.</text>
</comment>
<gene>
    <name evidence="1" type="ORF">HG543_10025</name>
</gene>
<dbReference type="SUPFAM" id="SSF52833">
    <property type="entry name" value="Thioredoxin-like"/>
    <property type="match status" value="1"/>
</dbReference>
<protein>
    <submittedName>
        <fullName evidence="1">TlpA family protein disulfide reductase</fullName>
    </submittedName>
</protein>
<dbReference type="AlphaFoldDB" id="A0A848LFR1"/>
<reference evidence="1 2" key="1">
    <citation type="submission" date="2020-04" db="EMBL/GenBank/DDBJ databases">
        <title>Draft genome of Pyxidicoccus fallax type strain.</title>
        <authorList>
            <person name="Whitworth D.E."/>
        </authorList>
    </citation>
    <scope>NUCLEOTIDE SEQUENCE [LARGE SCALE GENOMIC DNA]</scope>
    <source>
        <strain evidence="1 2">DSM 14698</strain>
    </source>
</reference>
<dbReference type="InterPro" id="IPR036249">
    <property type="entry name" value="Thioredoxin-like_sf"/>
</dbReference>
<dbReference type="EMBL" id="JABBJJ010000034">
    <property type="protein sequence ID" value="NMO15191.1"/>
    <property type="molecule type" value="Genomic_DNA"/>
</dbReference>
<proteinExistence type="predicted"/>
<name>A0A848LFR1_9BACT</name>
<dbReference type="CDD" id="cd02966">
    <property type="entry name" value="TlpA_like_family"/>
    <property type="match status" value="1"/>
</dbReference>
<evidence type="ECO:0000313" key="2">
    <source>
        <dbReference type="Proteomes" id="UP000518300"/>
    </source>
</evidence>
<organism evidence="1 2">
    <name type="scientific">Pyxidicoccus fallax</name>
    <dbReference type="NCBI Taxonomy" id="394095"/>
    <lineage>
        <taxon>Bacteria</taxon>
        <taxon>Pseudomonadati</taxon>
        <taxon>Myxococcota</taxon>
        <taxon>Myxococcia</taxon>
        <taxon>Myxococcales</taxon>
        <taxon>Cystobacterineae</taxon>
        <taxon>Myxococcaceae</taxon>
        <taxon>Pyxidicoccus</taxon>
    </lineage>
</organism>